<protein>
    <recommendedName>
        <fullName evidence="5">PE family protein</fullName>
    </recommendedName>
</protein>
<feature type="domain" description="PE-PPE" evidence="2">
    <location>
        <begin position="160"/>
        <end position="384"/>
    </location>
</feature>
<dbReference type="AlphaFoldDB" id="A0A1A3N1C0"/>
<dbReference type="RefSeq" id="WP_065037787.1">
    <property type="nucleotide sequence ID" value="NZ_LZLR01000214.1"/>
</dbReference>
<dbReference type="EMBL" id="LZLR01000214">
    <property type="protein sequence ID" value="OBK15933.1"/>
    <property type="molecule type" value="Genomic_DNA"/>
</dbReference>
<dbReference type="Pfam" id="PF08237">
    <property type="entry name" value="PE-PPE"/>
    <property type="match status" value="1"/>
</dbReference>
<feature type="domain" description="PE" evidence="1">
    <location>
        <begin position="4"/>
        <end position="92"/>
    </location>
</feature>
<reference evidence="3 4" key="1">
    <citation type="submission" date="2016-06" db="EMBL/GenBank/DDBJ databases">
        <authorList>
            <person name="Kjaerup R.B."/>
            <person name="Dalgaard T.S."/>
            <person name="Juul-Madsen H.R."/>
        </authorList>
    </citation>
    <scope>NUCLEOTIDE SEQUENCE [LARGE SCALE GENOMIC DNA]</scope>
    <source>
        <strain evidence="3 4">1245335.1</strain>
    </source>
</reference>
<proteinExistence type="predicted"/>
<dbReference type="Gene3D" id="3.40.50.1820">
    <property type="entry name" value="alpha/beta hydrolase"/>
    <property type="match status" value="1"/>
</dbReference>
<dbReference type="InterPro" id="IPR000084">
    <property type="entry name" value="PE-PGRS_N"/>
</dbReference>
<organism evidence="3 4">
    <name type="scientific">Mycobacterium asiaticum</name>
    <dbReference type="NCBI Taxonomy" id="1790"/>
    <lineage>
        <taxon>Bacteria</taxon>
        <taxon>Bacillati</taxon>
        <taxon>Actinomycetota</taxon>
        <taxon>Actinomycetes</taxon>
        <taxon>Mycobacteriales</taxon>
        <taxon>Mycobacteriaceae</taxon>
        <taxon>Mycobacterium</taxon>
    </lineage>
</organism>
<comment type="caution">
    <text evidence="3">The sequence shown here is derived from an EMBL/GenBank/DDBJ whole genome shotgun (WGS) entry which is preliminary data.</text>
</comment>
<sequence length="405" mass="41590">MSYVVTAPDVLVCAASDLSALGTAVDAANRAAAHSVTSLLTAGADEVSTRIADLFRAHGRDYQAVSAQAAQYGERLVRTLAANADAYLGTEILNAAQPPLPAAGVRLTVGGAGPLYAPRLLTELPVLGQIALQGVAAPWSVSILQAYNLLNPLIGENWFPNSLAQVVNYPASMGIFSGSPLAPTVNQAVAMGRLTLDQMLTSAVAGSGGAPVHIAGLSMGSLVVNRELAYLASSPSAPPPGALEFALFSSPELGLAATYLPTGMTVPLLGYTVEPLAASQYNVSVVFGQYDFFGNPPDRPWNIPAMVNSVFGTLYQHNATSVAAMSNAVELSSVTNSLGGTVTTYMIPSPTLPMLLPLVQLGVPQPIINGLNAVLQPIVNAGYSSLTPGAGPYFSGGSLVGWPST</sequence>
<dbReference type="InterPro" id="IPR038332">
    <property type="entry name" value="PPE_sf"/>
</dbReference>
<evidence type="ECO:0000259" key="2">
    <source>
        <dbReference type="Pfam" id="PF08237"/>
    </source>
</evidence>
<dbReference type="OrthoDB" id="4749975at2"/>
<evidence type="ECO:0000313" key="3">
    <source>
        <dbReference type="EMBL" id="OBK15933.1"/>
    </source>
</evidence>
<dbReference type="Proteomes" id="UP000093819">
    <property type="component" value="Unassembled WGS sequence"/>
</dbReference>
<accession>A0A1A3N1C0</accession>
<name>A0A1A3N1C0_MYCAS</name>
<dbReference type="InterPro" id="IPR013228">
    <property type="entry name" value="PE-PPE_C"/>
</dbReference>
<gene>
    <name evidence="3" type="ORF">A5635_07470</name>
</gene>
<dbReference type="SUPFAM" id="SSF140459">
    <property type="entry name" value="PE/PPE dimer-like"/>
    <property type="match status" value="1"/>
</dbReference>
<evidence type="ECO:0000259" key="1">
    <source>
        <dbReference type="Pfam" id="PF00934"/>
    </source>
</evidence>
<dbReference type="InterPro" id="IPR029058">
    <property type="entry name" value="AB_hydrolase_fold"/>
</dbReference>
<evidence type="ECO:0008006" key="5">
    <source>
        <dbReference type="Google" id="ProtNLM"/>
    </source>
</evidence>
<dbReference type="Gene3D" id="1.10.287.850">
    <property type="entry name" value="HP0062-like domain"/>
    <property type="match status" value="1"/>
</dbReference>
<dbReference type="SUPFAM" id="SSF53474">
    <property type="entry name" value="alpha/beta-Hydrolases"/>
    <property type="match status" value="1"/>
</dbReference>
<evidence type="ECO:0000313" key="4">
    <source>
        <dbReference type="Proteomes" id="UP000093819"/>
    </source>
</evidence>
<dbReference type="Pfam" id="PF00934">
    <property type="entry name" value="PE"/>
    <property type="match status" value="1"/>
</dbReference>